<comment type="similarity">
    <text evidence="2">Belongs to the glycosyltransferase 2 family.</text>
</comment>
<dbReference type="PANTHER" id="PTHR43179">
    <property type="entry name" value="RHAMNOSYLTRANSFERASE WBBL"/>
    <property type="match status" value="1"/>
</dbReference>
<keyword evidence="4" id="KW-0808">Transferase</keyword>
<sequence length="338" mass="37999">MKNQTPAANTLDNQSTPHVTVLVLHWRGIDKTRECLKSLKELDYPRYSILLVDNGSENHDGAKLKAEFENIDFLRLSTNHGFAGGCNQGIKHQLAKTADKQEESYIWLLNNDATVRPENLRRLTSVLAANTKAGAAAALVLEGKDGDKRAATGVGKIDFAKAKTYLKPAPENAESGPNSVLSCDWVTGSNLLLKESVLREIGLFDERYFLYFEDVDLCLRIRKAGYECLLVADTMIEHEGSASTQGGLSLWRAYYHTRNRMLFFALHAPLYLKPWAFFLISLHVFKHCLTLPGRGPSGMAKLKVELMGYSDYCLRTFGQSKRLDWCENFVFDKPKNTE</sequence>
<reference evidence="7" key="1">
    <citation type="submission" date="2021-02" db="EMBL/GenBank/DDBJ databases">
        <title>Genome-Resolved Metagenomics of a Microbial Community Performing Photosynthetic Biological Nutrient Removal.</title>
        <authorList>
            <person name="Mcdaniel E.A."/>
        </authorList>
    </citation>
    <scope>NUCLEOTIDE SEQUENCE</scope>
    <source>
        <strain evidence="7">UWPOB_OBS1</strain>
    </source>
</reference>
<organism evidence="7 8">
    <name type="scientific">Candidatus Obscuribacter phosphatis</name>
    <dbReference type="NCBI Taxonomy" id="1906157"/>
    <lineage>
        <taxon>Bacteria</taxon>
        <taxon>Bacillati</taxon>
        <taxon>Candidatus Melainabacteria</taxon>
        <taxon>Candidatus Obscuribacterales</taxon>
        <taxon>Candidatus Obscuribacteraceae</taxon>
        <taxon>Candidatus Obscuribacter</taxon>
    </lineage>
</organism>
<dbReference type="Pfam" id="PF00535">
    <property type="entry name" value="Glycos_transf_2"/>
    <property type="match status" value="1"/>
</dbReference>
<dbReference type="PANTHER" id="PTHR43179:SF12">
    <property type="entry name" value="GALACTOFURANOSYLTRANSFERASE GLFT2"/>
    <property type="match status" value="1"/>
</dbReference>
<dbReference type="InterPro" id="IPR029044">
    <property type="entry name" value="Nucleotide-diphossugar_trans"/>
</dbReference>
<name>A0A8J7P8V6_9BACT</name>
<proteinExistence type="inferred from homology"/>
<dbReference type="Pfam" id="PF13632">
    <property type="entry name" value="Glyco_trans_2_3"/>
    <property type="match status" value="1"/>
</dbReference>
<evidence type="ECO:0000256" key="4">
    <source>
        <dbReference type="ARBA" id="ARBA00022679"/>
    </source>
</evidence>
<feature type="domain" description="Glycosyltransferase 2-like" evidence="6">
    <location>
        <begin position="182"/>
        <end position="276"/>
    </location>
</feature>
<dbReference type="SUPFAM" id="SSF53448">
    <property type="entry name" value="Nucleotide-diphospho-sugar transferases"/>
    <property type="match status" value="1"/>
</dbReference>
<protein>
    <submittedName>
        <fullName evidence="7">Glycosyltransferase family 2 protein</fullName>
    </submittedName>
</protein>
<evidence type="ECO:0000256" key="3">
    <source>
        <dbReference type="ARBA" id="ARBA00022676"/>
    </source>
</evidence>
<evidence type="ECO:0000313" key="7">
    <source>
        <dbReference type="EMBL" id="MBN8662309.1"/>
    </source>
</evidence>
<evidence type="ECO:0000259" key="5">
    <source>
        <dbReference type="Pfam" id="PF00535"/>
    </source>
</evidence>
<gene>
    <name evidence="7" type="ORF">J0M35_18205</name>
</gene>
<evidence type="ECO:0000256" key="1">
    <source>
        <dbReference type="ARBA" id="ARBA00004776"/>
    </source>
</evidence>
<accession>A0A8J7P8V6</accession>
<evidence type="ECO:0000313" key="8">
    <source>
        <dbReference type="Proteomes" id="UP000664277"/>
    </source>
</evidence>
<comment type="caution">
    <text evidence="7">The sequence shown here is derived from an EMBL/GenBank/DDBJ whole genome shotgun (WGS) entry which is preliminary data.</text>
</comment>
<dbReference type="EMBL" id="JAFLCK010000035">
    <property type="protein sequence ID" value="MBN8662309.1"/>
    <property type="molecule type" value="Genomic_DNA"/>
</dbReference>
<dbReference type="InterPro" id="IPR001173">
    <property type="entry name" value="Glyco_trans_2-like"/>
</dbReference>
<comment type="pathway">
    <text evidence="1">Cell wall biogenesis; cell wall polysaccharide biosynthesis.</text>
</comment>
<dbReference type="AlphaFoldDB" id="A0A8J7P8V6"/>
<keyword evidence="3" id="KW-0328">Glycosyltransferase</keyword>
<feature type="domain" description="Glycosyltransferase 2-like" evidence="5">
    <location>
        <begin position="30"/>
        <end position="152"/>
    </location>
</feature>
<evidence type="ECO:0000259" key="6">
    <source>
        <dbReference type="Pfam" id="PF13632"/>
    </source>
</evidence>
<evidence type="ECO:0000256" key="2">
    <source>
        <dbReference type="ARBA" id="ARBA00006739"/>
    </source>
</evidence>
<dbReference type="Proteomes" id="UP000664277">
    <property type="component" value="Unassembled WGS sequence"/>
</dbReference>
<dbReference type="Gene3D" id="3.90.550.10">
    <property type="entry name" value="Spore Coat Polysaccharide Biosynthesis Protein SpsA, Chain A"/>
    <property type="match status" value="1"/>
</dbReference>
<dbReference type="GO" id="GO:0016757">
    <property type="term" value="F:glycosyltransferase activity"/>
    <property type="evidence" value="ECO:0007669"/>
    <property type="project" value="UniProtKB-KW"/>
</dbReference>
<dbReference type="CDD" id="cd04186">
    <property type="entry name" value="GT_2_like_c"/>
    <property type="match status" value="1"/>
</dbReference>